<dbReference type="Proteomes" id="UP001203607">
    <property type="component" value="Unassembled WGS sequence"/>
</dbReference>
<feature type="transmembrane region" description="Helical" evidence="1">
    <location>
        <begin position="164"/>
        <end position="182"/>
    </location>
</feature>
<keyword evidence="4" id="KW-1185">Reference proteome</keyword>
<sequence length="268" mass="29722">MIRLIVPLFKDNAFYLSFMVNVLSCIAVLVALYIFSKYLDRSSMARYGLYPGTQTLLLIVRGAMLASGVAVLLIMMQFSQAVIVYNPGSIYESYGLLSAFLGQVLRYLSGAIFEEVLATAFLFVLVIYGIPKKMKFHKNKDWIAIVISAIVFGLIHSSNANATYLGIINLVLFGAITTVNFARTRNLAFAIGFHALWNISQNILIGLPNSGKPPEVWIFKTILNSSDLISGGAFGLEGSLLCTFLFLSLLIYELNKFKFKIQKLQNEA</sequence>
<feature type="transmembrane region" description="Helical" evidence="1">
    <location>
        <begin position="56"/>
        <end position="85"/>
    </location>
</feature>
<evidence type="ECO:0000256" key="1">
    <source>
        <dbReference type="SAM" id="Phobius"/>
    </source>
</evidence>
<feature type="transmembrane region" description="Helical" evidence="1">
    <location>
        <begin position="189"/>
        <end position="208"/>
    </location>
</feature>
<comment type="caution">
    <text evidence="3">The sequence shown here is derived from an EMBL/GenBank/DDBJ whole genome shotgun (WGS) entry which is preliminary data.</text>
</comment>
<evidence type="ECO:0000313" key="4">
    <source>
        <dbReference type="Proteomes" id="UP001203607"/>
    </source>
</evidence>
<keyword evidence="1" id="KW-0812">Transmembrane</keyword>
<dbReference type="GO" id="GO:0008237">
    <property type="term" value="F:metallopeptidase activity"/>
    <property type="evidence" value="ECO:0007669"/>
    <property type="project" value="UniProtKB-KW"/>
</dbReference>
<feature type="transmembrane region" description="Helical" evidence="1">
    <location>
        <begin position="13"/>
        <end position="35"/>
    </location>
</feature>
<dbReference type="EMBL" id="JAMFMA010000002">
    <property type="protein sequence ID" value="MCL6273765.1"/>
    <property type="molecule type" value="Genomic_DNA"/>
</dbReference>
<name>A0ABT0PQV1_9FLAO</name>
<feature type="domain" description="CAAX prenyl protease 2/Lysostaphin resistance protein A-like" evidence="2">
    <location>
        <begin position="103"/>
        <end position="199"/>
    </location>
</feature>
<keyword evidence="3" id="KW-0378">Hydrolase</keyword>
<evidence type="ECO:0000313" key="3">
    <source>
        <dbReference type="EMBL" id="MCL6273765.1"/>
    </source>
</evidence>
<organism evidence="3 4">
    <name type="scientific">Flagellimonas spongiicola</name>
    <dbReference type="NCBI Taxonomy" id="2942208"/>
    <lineage>
        <taxon>Bacteria</taxon>
        <taxon>Pseudomonadati</taxon>
        <taxon>Bacteroidota</taxon>
        <taxon>Flavobacteriia</taxon>
        <taxon>Flavobacteriales</taxon>
        <taxon>Flavobacteriaceae</taxon>
        <taxon>Flagellimonas</taxon>
    </lineage>
</organism>
<feature type="transmembrane region" description="Helical" evidence="1">
    <location>
        <begin position="105"/>
        <end position="130"/>
    </location>
</feature>
<dbReference type="InterPro" id="IPR003675">
    <property type="entry name" value="Rce1/LyrA-like_dom"/>
</dbReference>
<reference evidence="3 4" key="1">
    <citation type="submission" date="2022-05" db="EMBL/GenBank/DDBJ databases">
        <authorList>
            <person name="Park J.-S."/>
        </authorList>
    </citation>
    <scope>NUCLEOTIDE SEQUENCE [LARGE SCALE GENOMIC DNA]</scope>
    <source>
        <strain evidence="3 4">2012CJ35-5</strain>
    </source>
</reference>
<dbReference type="RefSeq" id="WP_249656956.1">
    <property type="nucleotide sequence ID" value="NZ_JAMFMA010000002.1"/>
</dbReference>
<gene>
    <name evidence="3" type="ORF">M3P19_07085</name>
</gene>
<dbReference type="PANTHER" id="PTHR39430:SF1">
    <property type="entry name" value="PROTEASE"/>
    <property type="match status" value="1"/>
</dbReference>
<accession>A0ABT0PQV1</accession>
<proteinExistence type="predicted"/>
<keyword evidence="3" id="KW-0645">Protease</keyword>
<protein>
    <submittedName>
        <fullName evidence="3">CPBP family intramembrane metalloprotease</fullName>
    </submittedName>
</protein>
<feature type="transmembrane region" description="Helical" evidence="1">
    <location>
        <begin position="228"/>
        <end position="252"/>
    </location>
</feature>
<dbReference type="Pfam" id="PF02517">
    <property type="entry name" value="Rce1-like"/>
    <property type="match status" value="1"/>
</dbReference>
<keyword evidence="3" id="KW-0482">Metalloprotease</keyword>
<dbReference type="PANTHER" id="PTHR39430">
    <property type="entry name" value="MEMBRANE-ASSOCIATED PROTEASE-RELATED"/>
    <property type="match status" value="1"/>
</dbReference>
<keyword evidence="1" id="KW-1133">Transmembrane helix</keyword>
<keyword evidence="1" id="KW-0472">Membrane</keyword>
<evidence type="ECO:0000259" key="2">
    <source>
        <dbReference type="Pfam" id="PF02517"/>
    </source>
</evidence>
<feature type="transmembrane region" description="Helical" evidence="1">
    <location>
        <begin position="142"/>
        <end position="158"/>
    </location>
</feature>